<dbReference type="PANTHER" id="PTHR30055">
    <property type="entry name" value="HTH-TYPE TRANSCRIPTIONAL REGULATOR RUTR"/>
    <property type="match status" value="1"/>
</dbReference>
<feature type="domain" description="HTH tetR-type" evidence="6">
    <location>
        <begin position="16"/>
        <end position="76"/>
    </location>
</feature>
<dbReference type="PROSITE" id="PS50977">
    <property type="entry name" value="HTH_TETR_2"/>
    <property type="match status" value="1"/>
</dbReference>
<evidence type="ECO:0000259" key="6">
    <source>
        <dbReference type="PROSITE" id="PS50977"/>
    </source>
</evidence>
<dbReference type="Pfam" id="PF00440">
    <property type="entry name" value="TetR_N"/>
    <property type="match status" value="1"/>
</dbReference>
<reference evidence="8" key="1">
    <citation type="submission" date="2018-09" db="EMBL/GenBank/DDBJ databases">
        <title>Genome sequencing of strain 2DFWR-13.</title>
        <authorList>
            <person name="Heo J."/>
            <person name="Kim S.-J."/>
            <person name="Kwon S.-W."/>
        </authorList>
    </citation>
    <scope>NUCLEOTIDE SEQUENCE [LARGE SCALE GENOMIC DNA]</scope>
    <source>
        <strain evidence="8">2DFWR-13</strain>
    </source>
</reference>
<protein>
    <submittedName>
        <fullName evidence="7">TetR family transcriptional regulator</fullName>
    </submittedName>
</protein>
<dbReference type="GO" id="GO:0003700">
    <property type="term" value="F:DNA-binding transcription factor activity"/>
    <property type="evidence" value="ECO:0007669"/>
    <property type="project" value="TreeGrafter"/>
</dbReference>
<keyword evidence="1" id="KW-0678">Repressor</keyword>
<feature type="DNA-binding region" description="H-T-H motif" evidence="5">
    <location>
        <begin position="39"/>
        <end position="58"/>
    </location>
</feature>
<evidence type="ECO:0000256" key="4">
    <source>
        <dbReference type="ARBA" id="ARBA00023163"/>
    </source>
</evidence>
<evidence type="ECO:0000256" key="3">
    <source>
        <dbReference type="ARBA" id="ARBA00023125"/>
    </source>
</evidence>
<accession>A0A387BB28</accession>
<dbReference type="Gene3D" id="1.10.357.10">
    <property type="entry name" value="Tetracycline Repressor, domain 2"/>
    <property type="match status" value="1"/>
</dbReference>
<dbReference type="KEGG" id="lyd:D7I47_07710"/>
<dbReference type="EMBL" id="CP032630">
    <property type="protein sequence ID" value="AYF98149.1"/>
    <property type="molecule type" value="Genomic_DNA"/>
</dbReference>
<keyword evidence="4" id="KW-0804">Transcription</keyword>
<dbReference type="SUPFAM" id="SSF48498">
    <property type="entry name" value="Tetracyclin repressor-like, C-terminal domain"/>
    <property type="match status" value="1"/>
</dbReference>
<sequence length="210" mass="22911">MTSRAYSSPLRAAQAAQTRRRILEAAAELFARDGYAATSLARLAEASGVSLETVKANGPKSALILAAFDVTFTGEDGGATTIGEREIGARLLATPAEELLPAWVEFITGANERIARLWIALLDASMGDPAVAEGLERLQERRRKDFRDSMAGFRARGLARRPGDDEEFAAALQFLVSPSGYVQLVLDSGWSMTRYRDWLVDTIERTVFTP</sequence>
<dbReference type="InterPro" id="IPR039538">
    <property type="entry name" value="BetI_C"/>
</dbReference>
<evidence type="ECO:0000313" key="7">
    <source>
        <dbReference type="EMBL" id="AYF98149.1"/>
    </source>
</evidence>
<keyword evidence="2" id="KW-0805">Transcription regulation</keyword>
<dbReference type="GO" id="GO:0000976">
    <property type="term" value="F:transcription cis-regulatory region binding"/>
    <property type="evidence" value="ECO:0007669"/>
    <property type="project" value="TreeGrafter"/>
</dbReference>
<dbReference type="OrthoDB" id="3825402at2"/>
<dbReference type="InterPro" id="IPR050109">
    <property type="entry name" value="HTH-type_TetR-like_transc_reg"/>
</dbReference>
<organism evidence="7 8">
    <name type="scientific">Protaetiibacter intestinalis</name>
    <dbReference type="NCBI Taxonomy" id="2419774"/>
    <lineage>
        <taxon>Bacteria</taxon>
        <taxon>Bacillati</taxon>
        <taxon>Actinomycetota</taxon>
        <taxon>Actinomycetes</taxon>
        <taxon>Micrococcales</taxon>
        <taxon>Microbacteriaceae</taxon>
        <taxon>Protaetiibacter</taxon>
    </lineage>
</organism>
<evidence type="ECO:0000256" key="1">
    <source>
        <dbReference type="ARBA" id="ARBA00022491"/>
    </source>
</evidence>
<dbReference type="AlphaFoldDB" id="A0A387BB28"/>
<evidence type="ECO:0000313" key="8">
    <source>
        <dbReference type="Proteomes" id="UP000278886"/>
    </source>
</evidence>
<dbReference type="Pfam" id="PF13977">
    <property type="entry name" value="TetR_C_6"/>
    <property type="match status" value="1"/>
</dbReference>
<dbReference type="SUPFAM" id="SSF46689">
    <property type="entry name" value="Homeodomain-like"/>
    <property type="match status" value="1"/>
</dbReference>
<dbReference type="InterPro" id="IPR009057">
    <property type="entry name" value="Homeodomain-like_sf"/>
</dbReference>
<name>A0A387BB28_9MICO</name>
<evidence type="ECO:0000256" key="5">
    <source>
        <dbReference type="PROSITE-ProRule" id="PRU00335"/>
    </source>
</evidence>
<evidence type="ECO:0000256" key="2">
    <source>
        <dbReference type="ARBA" id="ARBA00023015"/>
    </source>
</evidence>
<dbReference type="RefSeq" id="WP_120762496.1">
    <property type="nucleotide sequence ID" value="NZ_CP032630.1"/>
</dbReference>
<dbReference type="PANTHER" id="PTHR30055:SF234">
    <property type="entry name" value="HTH-TYPE TRANSCRIPTIONAL REGULATOR BETI"/>
    <property type="match status" value="1"/>
</dbReference>
<dbReference type="InterPro" id="IPR036271">
    <property type="entry name" value="Tet_transcr_reg_TetR-rel_C_sf"/>
</dbReference>
<keyword evidence="8" id="KW-1185">Reference proteome</keyword>
<keyword evidence="3 5" id="KW-0238">DNA-binding</keyword>
<proteinExistence type="predicted"/>
<gene>
    <name evidence="7" type="ORF">D7I47_07710</name>
</gene>
<dbReference type="Proteomes" id="UP000278886">
    <property type="component" value="Chromosome"/>
</dbReference>
<dbReference type="InterPro" id="IPR001647">
    <property type="entry name" value="HTH_TetR"/>
</dbReference>